<evidence type="ECO:0000256" key="2">
    <source>
        <dbReference type="ARBA" id="ARBA00022723"/>
    </source>
</evidence>
<dbReference type="OrthoDB" id="69177at2759"/>
<evidence type="ECO:0000256" key="4">
    <source>
        <dbReference type="ARBA" id="ARBA00023002"/>
    </source>
</evidence>
<dbReference type="GO" id="GO:0031418">
    <property type="term" value="F:L-ascorbic acid binding"/>
    <property type="evidence" value="ECO:0007669"/>
    <property type="project" value="InterPro"/>
</dbReference>
<evidence type="ECO:0000313" key="8">
    <source>
        <dbReference type="EMBL" id="KXT15709.1"/>
    </source>
</evidence>
<evidence type="ECO:0000313" key="9">
    <source>
        <dbReference type="Proteomes" id="UP000073492"/>
    </source>
</evidence>
<keyword evidence="5" id="KW-0408">Iron</keyword>
<dbReference type="GO" id="GO:0005506">
    <property type="term" value="F:iron ion binding"/>
    <property type="evidence" value="ECO:0007669"/>
    <property type="project" value="InterPro"/>
</dbReference>
<protein>
    <recommendedName>
        <fullName evidence="7">Prolyl 4-hydroxylase alpha subunit domain-containing protein</fullName>
    </recommendedName>
</protein>
<comment type="cofactor">
    <cofactor evidence="1">
        <name>L-ascorbate</name>
        <dbReference type="ChEBI" id="CHEBI:38290"/>
    </cofactor>
</comment>
<dbReference type="Proteomes" id="UP000073492">
    <property type="component" value="Unassembled WGS sequence"/>
</dbReference>
<gene>
    <name evidence="8" type="ORF">AC579_129</name>
</gene>
<organism evidence="8 9">
    <name type="scientific">Pseudocercospora musae</name>
    <dbReference type="NCBI Taxonomy" id="113226"/>
    <lineage>
        <taxon>Eukaryota</taxon>
        <taxon>Fungi</taxon>
        <taxon>Dikarya</taxon>
        <taxon>Ascomycota</taxon>
        <taxon>Pezizomycotina</taxon>
        <taxon>Dothideomycetes</taxon>
        <taxon>Dothideomycetidae</taxon>
        <taxon>Mycosphaerellales</taxon>
        <taxon>Mycosphaerellaceae</taxon>
        <taxon>Pseudocercospora</taxon>
    </lineage>
</organism>
<keyword evidence="2" id="KW-0479">Metal-binding</keyword>
<dbReference type="SMART" id="SM00702">
    <property type="entry name" value="P4Hc"/>
    <property type="match status" value="1"/>
</dbReference>
<reference evidence="8 9" key="1">
    <citation type="submission" date="2015-07" db="EMBL/GenBank/DDBJ databases">
        <title>Comparative genomics of the Sigatoka disease complex on banana suggests a link between parallel evolutionary changes in Pseudocercospora fijiensis and Pseudocercospora eumusae and increased virulence on the banana host.</title>
        <authorList>
            <person name="Chang T.-C."/>
            <person name="Salvucci A."/>
            <person name="Crous P.W."/>
            <person name="Stergiopoulos I."/>
        </authorList>
    </citation>
    <scope>NUCLEOTIDE SEQUENCE [LARGE SCALE GENOMIC DNA]</scope>
    <source>
        <strain evidence="8 9">CBS 116634</strain>
    </source>
</reference>
<dbReference type="GO" id="GO:0004656">
    <property type="term" value="F:procollagen-proline 4-dioxygenase activity"/>
    <property type="evidence" value="ECO:0007669"/>
    <property type="project" value="TreeGrafter"/>
</dbReference>
<dbReference type="GO" id="GO:0005783">
    <property type="term" value="C:endoplasmic reticulum"/>
    <property type="evidence" value="ECO:0007669"/>
    <property type="project" value="TreeGrafter"/>
</dbReference>
<feature type="domain" description="Prolyl 4-hydroxylase alpha subunit" evidence="7">
    <location>
        <begin position="84"/>
        <end position="309"/>
    </location>
</feature>
<evidence type="ECO:0000256" key="5">
    <source>
        <dbReference type="ARBA" id="ARBA00023004"/>
    </source>
</evidence>
<accession>A0A139ILW3</accession>
<evidence type="ECO:0000256" key="3">
    <source>
        <dbReference type="ARBA" id="ARBA00022964"/>
    </source>
</evidence>
<dbReference type="AlphaFoldDB" id="A0A139ILW3"/>
<proteinExistence type="predicted"/>
<dbReference type="STRING" id="113226.A0A139ILW3"/>
<evidence type="ECO:0000259" key="7">
    <source>
        <dbReference type="SMART" id="SM00702"/>
    </source>
</evidence>
<evidence type="ECO:0000256" key="6">
    <source>
        <dbReference type="SAM" id="MobiDB-lite"/>
    </source>
</evidence>
<evidence type="ECO:0000256" key="1">
    <source>
        <dbReference type="ARBA" id="ARBA00001961"/>
    </source>
</evidence>
<comment type="caution">
    <text evidence="8">The sequence shown here is derived from an EMBL/GenBank/DDBJ whole genome shotgun (WGS) entry which is preliminary data.</text>
</comment>
<dbReference type="PANTHER" id="PTHR10869:SF241">
    <property type="entry name" value="FE2OG DIOXYGENASE DOMAIN-CONTAINING PROTEIN"/>
    <property type="match status" value="1"/>
</dbReference>
<keyword evidence="9" id="KW-1185">Reference proteome</keyword>
<feature type="region of interest" description="Disordered" evidence="6">
    <location>
        <begin position="1"/>
        <end position="24"/>
    </location>
</feature>
<dbReference type="Gene3D" id="2.60.120.620">
    <property type="entry name" value="q2cbj1_9rhob like domain"/>
    <property type="match status" value="1"/>
</dbReference>
<dbReference type="InterPro" id="IPR006620">
    <property type="entry name" value="Pro_4_hyd_alph"/>
</dbReference>
<name>A0A139ILW3_9PEZI</name>
<sequence>MASDRFSPKSHQAPAAPPGSRTCSSKQKRFAASTQTIFCTYTPESAKQRTMSTLPDDFLAKPAPGIVVNKIDFSKTTLPEYTGLYAVILDNVLSPDECDQLITAAEDTSEGEWERAMINVGGGRQQLMTDSRNCGRIIWDSKEVVAKVWQRIEQVPEVQEIVRLQNVPVIFGNGPAKRSEVWVLTRPNERMRFLKYVGGEYFRPHCDGSYETPDRKERSYFTLHLYLNNAGTKPEAELAEMDPKDSVKAAKLALSGGATTFHSMSCNPDRDFDVLPKTGRILLFQHRNLLHSGADVVQGVKYTMRTDLMYAMESSESDTQSKMPSLDD</sequence>
<dbReference type="PANTHER" id="PTHR10869">
    <property type="entry name" value="PROLYL 4-HYDROXYLASE ALPHA SUBUNIT"/>
    <property type="match status" value="1"/>
</dbReference>
<dbReference type="InterPro" id="IPR045054">
    <property type="entry name" value="P4HA-like"/>
</dbReference>
<keyword evidence="3" id="KW-0223">Dioxygenase</keyword>
<keyword evidence="4" id="KW-0560">Oxidoreductase</keyword>
<dbReference type="EMBL" id="LFZO01000052">
    <property type="protein sequence ID" value="KXT15709.1"/>
    <property type="molecule type" value="Genomic_DNA"/>
</dbReference>